<dbReference type="EMBL" id="KV417270">
    <property type="protein sequence ID" value="KZP00088.1"/>
    <property type="molecule type" value="Genomic_DNA"/>
</dbReference>
<evidence type="ECO:0000256" key="2">
    <source>
        <dbReference type="ARBA" id="ARBA00007441"/>
    </source>
</evidence>
<feature type="domain" description="Aminotransferase class I/classII large" evidence="6">
    <location>
        <begin position="107"/>
        <end position="470"/>
    </location>
</feature>
<dbReference type="InterPro" id="IPR004839">
    <property type="entry name" value="Aminotransferase_I/II_large"/>
</dbReference>
<dbReference type="AlphaFoldDB" id="A0A167QN71"/>
<dbReference type="CDD" id="cd00609">
    <property type="entry name" value="AAT_like"/>
    <property type="match status" value="1"/>
</dbReference>
<keyword evidence="5" id="KW-0663">Pyridoxal phosphate</keyword>
<evidence type="ECO:0000259" key="6">
    <source>
        <dbReference type="Pfam" id="PF00155"/>
    </source>
</evidence>
<dbReference type="PANTHER" id="PTHR43807:SF20">
    <property type="entry name" value="FI04487P"/>
    <property type="match status" value="1"/>
</dbReference>
<reference evidence="7 8" key="1">
    <citation type="journal article" date="2016" name="Mol. Biol. Evol.">
        <title>Comparative Genomics of Early-Diverging Mushroom-Forming Fungi Provides Insights into the Origins of Lignocellulose Decay Capabilities.</title>
        <authorList>
            <person name="Nagy L.G."/>
            <person name="Riley R."/>
            <person name="Tritt A."/>
            <person name="Adam C."/>
            <person name="Daum C."/>
            <person name="Floudas D."/>
            <person name="Sun H."/>
            <person name="Yadav J.S."/>
            <person name="Pangilinan J."/>
            <person name="Larsson K.H."/>
            <person name="Matsuura K."/>
            <person name="Barry K."/>
            <person name="Labutti K."/>
            <person name="Kuo R."/>
            <person name="Ohm R.A."/>
            <person name="Bhattacharya S.S."/>
            <person name="Shirouzu T."/>
            <person name="Yoshinaga Y."/>
            <person name="Martin F.M."/>
            <person name="Grigoriev I.V."/>
            <person name="Hibbett D.S."/>
        </authorList>
    </citation>
    <scope>NUCLEOTIDE SEQUENCE [LARGE SCALE GENOMIC DNA]</scope>
    <source>
        <strain evidence="7 8">TUFC12733</strain>
    </source>
</reference>
<dbReference type="InterPro" id="IPR015424">
    <property type="entry name" value="PyrdxlP-dep_Trfase"/>
</dbReference>
<evidence type="ECO:0000313" key="8">
    <source>
        <dbReference type="Proteomes" id="UP000076738"/>
    </source>
</evidence>
<dbReference type="GO" id="GO:0005739">
    <property type="term" value="C:mitochondrion"/>
    <property type="evidence" value="ECO:0007669"/>
    <property type="project" value="TreeGrafter"/>
</dbReference>
<dbReference type="FunFam" id="3.40.640.10:FF:000024">
    <property type="entry name" value="Kynurenine--oxoglutarate transaminase 3"/>
    <property type="match status" value="1"/>
</dbReference>
<dbReference type="STRING" id="1330018.A0A167QN71"/>
<dbReference type="InterPro" id="IPR015421">
    <property type="entry name" value="PyrdxlP-dep_Trfase_major"/>
</dbReference>
<dbReference type="Gene3D" id="3.90.1150.10">
    <property type="entry name" value="Aspartate Aminotransferase, domain 1"/>
    <property type="match status" value="1"/>
</dbReference>
<dbReference type="InterPro" id="IPR004838">
    <property type="entry name" value="NHTrfase_class1_PyrdxlP-BS"/>
</dbReference>
<evidence type="ECO:0000256" key="4">
    <source>
        <dbReference type="ARBA" id="ARBA00022679"/>
    </source>
</evidence>
<dbReference type="Proteomes" id="UP000076738">
    <property type="component" value="Unassembled WGS sequence"/>
</dbReference>
<evidence type="ECO:0000256" key="3">
    <source>
        <dbReference type="ARBA" id="ARBA00022576"/>
    </source>
</evidence>
<evidence type="ECO:0000256" key="5">
    <source>
        <dbReference type="ARBA" id="ARBA00022898"/>
    </source>
</evidence>
<comment type="similarity">
    <text evidence="2">Belongs to the class-I pyridoxal-phosphate-dependent aminotransferase family.</text>
</comment>
<accession>A0A167QN71</accession>
<comment type="cofactor">
    <cofactor evidence="1">
        <name>pyridoxal 5'-phosphate</name>
        <dbReference type="ChEBI" id="CHEBI:597326"/>
    </cofactor>
</comment>
<sequence length="517" mass="57013">MRSGRRLLLPHAYALEHTASSALSFPLRRALSTTSDFAPLARANTGATHTPALQRPLANRPFSTTTMAANVIKQSDGAVPFSSRLLEGRALDLDVWSIYNALALPPDTVNLGQGYMNFPPPQWVKEAADDAIASTPANHYSHPKGRIRLRKAISDYYSDQFTNLGGRKLDVETEILVTSGANMGMYSVWGAFLEAGDEVILFEPYFDQYLASITFNGGKPVYVPLHPPAGHTPSHGPSAASEWTISIPELRAAITPRTKMIIVNTPHNPVGKVFTRRELELIADVAKEFNLLVMSDEVYDCLTYDGAEHVRIATLPGMWERTVTVGSAGKSFAATGWRIGWLIGPPTIIAPTLAVTTRTVFCTNSPLQEAAAAGLEGAAKRNYFETQRKEYEERLLFIMKVFDKLGMSYVIPQGSYFLLLDISDVEWPEDYPFPATITGRGKDFKFCWFVAQEIGVSAIPVSEFYCTEHMHIGEKYARFAFCKDIPTLQLAGDRLQKLKGFLKPQAAKLANGTNGTH</sequence>
<evidence type="ECO:0000313" key="7">
    <source>
        <dbReference type="EMBL" id="KZP00088.1"/>
    </source>
</evidence>
<protein>
    <submittedName>
        <fullName evidence="7">1-aminocyclopropane-1-carboxylate synthase 1</fullName>
    </submittedName>
</protein>
<proteinExistence type="inferred from homology"/>
<gene>
    <name evidence="7" type="ORF">CALVIDRAFT_533743</name>
</gene>
<dbReference type="GO" id="GO:0016212">
    <property type="term" value="F:kynurenine-oxoglutarate transaminase activity"/>
    <property type="evidence" value="ECO:0007669"/>
    <property type="project" value="TreeGrafter"/>
</dbReference>
<keyword evidence="8" id="KW-1185">Reference proteome</keyword>
<keyword evidence="3" id="KW-0032">Aminotransferase</keyword>
<dbReference type="Pfam" id="PF00155">
    <property type="entry name" value="Aminotran_1_2"/>
    <property type="match status" value="1"/>
</dbReference>
<dbReference type="GO" id="GO:0030170">
    <property type="term" value="F:pyridoxal phosphate binding"/>
    <property type="evidence" value="ECO:0007669"/>
    <property type="project" value="InterPro"/>
</dbReference>
<dbReference type="InterPro" id="IPR051326">
    <property type="entry name" value="Kynurenine-oxoglutarate_AT"/>
</dbReference>
<organism evidence="7 8">
    <name type="scientific">Calocera viscosa (strain TUFC12733)</name>
    <dbReference type="NCBI Taxonomy" id="1330018"/>
    <lineage>
        <taxon>Eukaryota</taxon>
        <taxon>Fungi</taxon>
        <taxon>Dikarya</taxon>
        <taxon>Basidiomycota</taxon>
        <taxon>Agaricomycotina</taxon>
        <taxon>Dacrymycetes</taxon>
        <taxon>Dacrymycetales</taxon>
        <taxon>Dacrymycetaceae</taxon>
        <taxon>Calocera</taxon>
    </lineage>
</organism>
<keyword evidence="4" id="KW-0808">Transferase</keyword>
<dbReference type="OrthoDB" id="2414662at2759"/>
<evidence type="ECO:0000256" key="1">
    <source>
        <dbReference type="ARBA" id="ARBA00001933"/>
    </source>
</evidence>
<name>A0A167QN71_CALVF</name>
<dbReference type="Gene3D" id="3.40.640.10">
    <property type="entry name" value="Type I PLP-dependent aspartate aminotransferase-like (Major domain)"/>
    <property type="match status" value="1"/>
</dbReference>
<dbReference type="InterPro" id="IPR015422">
    <property type="entry name" value="PyrdxlP-dep_Trfase_small"/>
</dbReference>
<dbReference type="SUPFAM" id="SSF53383">
    <property type="entry name" value="PLP-dependent transferases"/>
    <property type="match status" value="1"/>
</dbReference>
<dbReference type="PROSITE" id="PS00105">
    <property type="entry name" value="AA_TRANSFER_CLASS_1"/>
    <property type="match status" value="1"/>
</dbReference>
<dbReference type="PANTHER" id="PTHR43807">
    <property type="entry name" value="FI04487P"/>
    <property type="match status" value="1"/>
</dbReference>